<name>A0A7X2N132_9CLOT</name>
<evidence type="ECO:0000313" key="2">
    <source>
        <dbReference type="Proteomes" id="UP000460287"/>
    </source>
</evidence>
<dbReference type="RefSeq" id="WP_154532905.1">
    <property type="nucleotide sequence ID" value="NZ_VULX01000059.1"/>
</dbReference>
<organism evidence="1 2">
    <name type="scientific">Inconstantimicrobium porci</name>
    <dbReference type="NCBI Taxonomy" id="2652291"/>
    <lineage>
        <taxon>Bacteria</taxon>
        <taxon>Bacillati</taxon>
        <taxon>Bacillota</taxon>
        <taxon>Clostridia</taxon>
        <taxon>Eubacteriales</taxon>
        <taxon>Clostridiaceae</taxon>
        <taxon>Inconstantimicrobium</taxon>
    </lineage>
</organism>
<dbReference type="EMBL" id="VULX01000059">
    <property type="protein sequence ID" value="MSR92740.1"/>
    <property type="molecule type" value="Genomic_DNA"/>
</dbReference>
<comment type="caution">
    <text evidence="1">The sequence shown here is derived from an EMBL/GenBank/DDBJ whole genome shotgun (WGS) entry which is preliminary data.</text>
</comment>
<sequence>MDNTLKAKNKTKTFSLSESTINTLEKSLVYYDKISLMPGCTASYKVDEIIPSFYSIIDLSLKEISNIFTKEDLDIIFNACNMLVASSPEVSAALIIHNVVVFYSEQNHIILPDELEDKILHLTSAQAAALQLAIKSYWYDSNKIIIDSLSKEIE</sequence>
<evidence type="ECO:0000313" key="1">
    <source>
        <dbReference type="EMBL" id="MSR92740.1"/>
    </source>
</evidence>
<protein>
    <submittedName>
        <fullName evidence="1">Uncharacterized protein</fullName>
    </submittedName>
</protein>
<reference evidence="1 2" key="1">
    <citation type="submission" date="2019-08" db="EMBL/GenBank/DDBJ databases">
        <title>In-depth cultivation of the pig gut microbiome towards novel bacterial diversity and tailored functional studies.</title>
        <authorList>
            <person name="Wylensek D."/>
            <person name="Hitch T.C.A."/>
            <person name="Clavel T."/>
        </authorList>
    </citation>
    <scope>NUCLEOTIDE SEQUENCE [LARGE SCALE GENOMIC DNA]</scope>
    <source>
        <strain evidence="1 2">WCA-383-APC-5B</strain>
    </source>
</reference>
<dbReference type="Proteomes" id="UP000460287">
    <property type="component" value="Unassembled WGS sequence"/>
</dbReference>
<accession>A0A7X2N132</accession>
<gene>
    <name evidence="1" type="ORF">FYJ33_15575</name>
</gene>
<dbReference type="AlphaFoldDB" id="A0A7X2N132"/>
<keyword evidence="2" id="KW-1185">Reference proteome</keyword>
<proteinExistence type="predicted"/>